<feature type="transmembrane region" description="Helical" evidence="1">
    <location>
        <begin position="189"/>
        <end position="212"/>
    </location>
</feature>
<feature type="transmembrane region" description="Helical" evidence="1">
    <location>
        <begin position="276"/>
        <end position="295"/>
    </location>
</feature>
<keyword evidence="1" id="KW-0812">Transmembrane</keyword>
<keyword evidence="1" id="KW-1133">Transmembrane helix</keyword>
<name>A0ABS2PSJ0_9STRE</name>
<protein>
    <submittedName>
        <fullName evidence="2">Membrane protein</fullName>
    </submittedName>
</protein>
<accession>A0ABS2PSJ0</accession>
<dbReference type="EMBL" id="JAFBEH010000024">
    <property type="protein sequence ID" value="MBM7642965.1"/>
    <property type="molecule type" value="Genomic_DNA"/>
</dbReference>
<feature type="transmembrane region" description="Helical" evidence="1">
    <location>
        <begin position="369"/>
        <end position="389"/>
    </location>
</feature>
<comment type="caution">
    <text evidence="2">The sequence shown here is derived from an EMBL/GenBank/DDBJ whole genome shotgun (WGS) entry which is preliminary data.</text>
</comment>
<evidence type="ECO:0000313" key="2">
    <source>
        <dbReference type="EMBL" id="MBM7642965.1"/>
    </source>
</evidence>
<reference evidence="2 3" key="1">
    <citation type="submission" date="2021-01" db="EMBL/GenBank/DDBJ databases">
        <title>Genomic Encyclopedia of Type Strains, Phase IV (KMG-IV): sequencing the most valuable type-strain genomes for metagenomic binning, comparative biology and taxonomic classification.</title>
        <authorList>
            <person name="Goeker M."/>
        </authorList>
    </citation>
    <scope>NUCLEOTIDE SEQUENCE [LARGE SCALE GENOMIC DNA]</scope>
    <source>
        <strain evidence="2 3">DSM 27382</strain>
    </source>
</reference>
<gene>
    <name evidence="2" type="ORF">JOC28_001265</name>
</gene>
<feature type="transmembrane region" description="Helical" evidence="1">
    <location>
        <begin position="165"/>
        <end position="183"/>
    </location>
</feature>
<keyword evidence="3" id="KW-1185">Reference proteome</keyword>
<organism evidence="2 3">
    <name type="scientific">Streptococcus loxodontisalivarius</name>
    <dbReference type="NCBI Taxonomy" id="1349415"/>
    <lineage>
        <taxon>Bacteria</taxon>
        <taxon>Bacillati</taxon>
        <taxon>Bacillota</taxon>
        <taxon>Bacilli</taxon>
        <taxon>Lactobacillales</taxon>
        <taxon>Streptococcaceae</taxon>
        <taxon>Streptococcus</taxon>
    </lineage>
</organism>
<feature type="transmembrane region" description="Helical" evidence="1">
    <location>
        <begin position="233"/>
        <end position="256"/>
    </location>
</feature>
<dbReference type="RefSeq" id="WP_205009825.1">
    <property type="nucleotide sequence ID" value="NZ_JAFBEH010000024.1"/>
</dbReference>
<feature type="transmembrane region" description="Helical" evidence="1">
    <location>
        <begin position="61"/>
        <end position="79"/>
    </location>
</feature>
<dbReference type="Pfam" id="PF16933">
    <property type="entry name" value="PelG"/>
    <property type="match status" value="1"/>
</dbReference>
<evidence type="ECO:0000313" key="3">
    <source>
        <dbReference type="Proteomes" id="UP000697472"/>
    </source>
</evidence>
<feature type="transmembrane region" description="Helical" evidence="1">
    <location>
        <begin position="342"/>
        <end position="363"/>
    </location>
</feature>
<evidence type="ECO:0000256" key="1">
    <source>
        <dbReference type="SAM" id="Phobius"/>
    </source>
</evidence>
<dbReference type="Proteomes" id="UP000697472">
    <property type="component" value="Unassembled WGS sequence"/>
</dbReference>
<sequence>MAGIGFAINKIVKEQSYKSKIRAFSYASIVTLVPLILGEMVLIAAYALAEVAKFHITDRNLMVAIMTYGMLASMLFNGLSAPVISRFVSDKLFQKDLSHLLTVFWGSQISLVLFGASIYGIFILISGIGFGYGLLAWLLFCELLLSWNAMNFLTVLKDYLGIMKAFGLTIVITLLMGALFLLIKLPAVMAVLCGIVMGYAGFNLLAAILLYRHFPQEIHWEHFFDFLTYFDDFWQLALGGFLTQVGLIGHIVVIWFSPIGQQVKGLFYIAPYYDLTVFLASLTMLATTISFIVSLEVDFYKAYRHYYTSFSRGASLTQLRQAEKEMMDCLNSGLKRTVWIQLLVTLVMISIGTVVLSALPLGFNNTINGYFRILCVSYAVYGIANVINLSSQYFGNMTGSFKGALLFASSTLLATLFFLLANPVFFGFGFLIGNALYFMMMWLQMEDLNHRVLYQFLGKVPLVEEEKNGFFHHLAQRLNQKVGEVHRAKCAK</sequence>
<dbReference type="InterPro" id="IPR031617">
    <property type="entry name" value="PelG"/>
</dbReference>
<feature type="transmembrane region" description="Helical" evidence="1">
    <location>
        <begin position="23"/>
        <end position="49"/>
    </location>
</feature>
<keyword evidence="1" id="KW-0472">Membrane</keyword>
<proteinExistence type="predicted"/>